<feature type="compositionally biased region" description="Basic and acidic residues" evidence="1">
    <location>
        <begin position="359"/>
        <end position="370"/>
    </location>
</feature>
<keyword evidence="5" id="KW-1185">Reference proteome</keyword>
<reference evidence="4 5" key="1">
    <citation type="submission" date="2019-10" db="EMBL/GenBank/DDBJ databases">
        <title>Corynebacterium sp novel species isolated from the respiratory tract of Marmot.</title>
        <authorList>
            <person name="Zhang G."/>
        </authorList>
    </citation>
    <scope>NUCLEOTIDE SEQUENCE [LARGE SCALE GENOMIC DNA]</scope>
    <source>
        <strain evidence="4 5">336</strain>
    </source>
</reference>
<dbReference type="EMBL" id="WBZJ01000004">
    <property type="protein sequence ID" value="KAB3519278.1"/>
    <property type="molecule type" value="Genomic_DNA"/>
</dbReference>
<dbReference type="InterPro" id="IPR001932">
    <property type="entry name" value="PPM-type_phosphatase-like_dom"/>
</dbReference>
<feature type="domain" description="PPM-type phosphatase" evidence="3">
    <location>
        <begin position="1"/>
        <end position="211"/>
    </location>
</feature>
<dbReference type="SUPFAM" id="SSF81606">
    <property type="entry name" value="PP2C-like"/>
    <property type="match status" value="1"/>
</dbReference>
<organism evidence="4 5">
    <name type="scientific">Corynebacterium zhongnanshanii</name>
    <dbReference type="NCBI Taxonomy" id="2768834"/>
    <lineage>
        <taxon>Bacteria</taxon>
        <taxon>Bacillati</taxon>
        <taxon>Actinomycetota</taxon>
        <taxon>Actinomycetes</taxon>
        <taxon>Mycobacteriales</taxon>
        <taxon>Corynebacteriaceae</taxon>
        <taxon>Corynebacterium</taxon>
    </lineage>
</organism>
<gene>
    <name evidence="4" type="ORF">F8377_09085</name>
</gene>
<keyword evidence="2" id="KW-0812">Transmembrane</keyword>
<evidence type="ECO:0000256" key="1">
    <source>
        <dbReference type="SAM" id="MobiDB-lite"/>
    </source>
</evidence>
<feature type="compositionally biased region" description="Polar residues" evidence="1">
    <location>
        <begin position="517"/>
        <end position="527"/>
    </location>
</feature>
<dbReference type="Gene3D" id="3.60.40.10">
    <property type="entry name" value="PPM-type phosphatase domain"/>
    <property type="match status" value="1"/>
</dbReference>
<dbReference type="SMART" id="SM00332">
    <property type="entry name" value="PP2Cc"/>
    <property type="match status" value="1"/>
</dbReference>
<feature type="region of interest" description="Disordered" evidence="1">
    <location>
        <begin position="517"/>
        <end position="539"/>
    </location>
</feature>
<keyword evidence="2" id="KW-0472">Membrane</keyword>
<evidence type="ECO:0000313" key="5">
    <source>
        <dbReference type="Proteomes" id="UP000436181"/>
    </source>
</evidence>
<dbReference type="PROSITE" id="PS51746">
    <property type="entry name" value="PPM_2"/>
    <property type="match status" value="1"/>
</dbReference>
<comment type="caution">
    <text evidence="4">The sequence shown here is derived from an EMBL/GenBank/DDBJ whole genome shotgun (WGS) entry which is preliminary data.</text>
</comment>
<proteinExistence type="predicted"/>
<evidence type="ECO:0000256" key="2">
    <source>
        <dbReference type="SAM" id="Phobius"/>
    </source>
</evidence>
<sequence>MLALADGMGGHAAGEVASQLLINALRPLDSPLLDEPTMHDRLTTLLATAMDEGNQAIALHVDENPQLEGMGCTLSTLLFRNNEAALCHVGDSRGYLLRDGELQQITKDDTFVQSLVDEGKLAAEDVSNHPQRSLILKALTGRPVEPTLTTFQVKAGDRFMLCSDGLSDPVSFDTIHEALSTGTPDHSARRLVELALRSGGPDNVTVVIGDVIEFDAASNHATDPSITLPAAPIVAGAVAGKVTDTERPNTAASRAAALNLQTTSRPAQSSGDGAGAGESAKAGAEDGTNAGSESGTDAAQNSSKKSAQEAGGGAADAASSQAAGAAAGAAAGSRARGHTGARKASRSKGRGRDVNLGVDDDKNSHPRTDEQPAVSAEPARGRKKKRGLTIALIVTLVILAGLATSGYILWNNAKNSYYVAEEDGRIAIYNGKRDSILGNTLNSKYQEICLAENQKVTTYPAGTKAPKMGSKDCHHFRTDDLTPVARGAISNLPNTNYDEALNQVHRLAERTLPACVTRTSNSSNPEDLTTPGVSCREVK</sequence>
<evidence type="ECO:0000313" key="4">
    <source>
        <dbReference type="EMBL" id="KAB3519278.1"/>
    </source>
</evidence>
<feature type="compositionally biased region" description="Basic residues" evidence="1">
    <location>
        <begin position="335"/>
        <end position="349"/>
    </location>
</feature>
<feature type="region of interest" description="Disordered" evidence="1">
    <location>
        <begin position="258"/>
        <end position="382"/>
    </location>
</feature>
<dbReference type="SMART" id="SM00331">
    <property type="entry name" value="PP2C_SIG"/>
    <property type="match status" value="1"/>
</dbReference>
<dbReference type="InterPro" id="IPR036457">
    <property type="entry name" value="PPM-type-like_dom_sf"/>
</dbReference>
<name>A0ABQ6VCR4_9CORY</name>
<feature type="transmembrane region" description="Helical" evidence="2">
    <location>
        <begin position="388"/>
        <end position="410"/>
    </location>
</feature>
<dbReference type="CDD" id="cd00143">
    <property type="entry name" value="PP2Cc"/>
    <property type="match status" value="1"/>
</dbReference>
<feature type="compositionally biased region" description="Polar residues" evidence="1">
    <location>
        <begin position="289"/>
        <end position="305"/>
    </location>
</feature>
<protein>
    <submittedName>
        <fullName evidence="4">Serine/threonine-protein phosphatase</fullName>
    </submittedName>
</protein>
<dbReference type="Proteomes" id="UP000436181">
    <property type="component" value="Unassembled WGS sequence"/>
</dbReference>
<feature type="compositionally biased region" description="Low complexity" evidence="1">
    <location>
        <begin position="315"/>
        <end position="334"/>
    </location>
</feature>
<feature type="compositionally biased region" description="Low complexity" evidence="1">
    <location>
        <begin position="267"/>
        <end position="287"/>
    </location>
</feature>
<accession>A0ABQ6VCR4</accession>
<evidence type="ECO:0000259" key="3">
    <source>
        <dbReference type="PROSITE" id="PS51746"/>
    </source>
</evidence>
<dbReference type="Pfam" id="PF13672">
    <property type="entry name" value="PP2C_2"/>
    <property type="match status" value="1"/>
</dbReference>
<keyword evidence="2" id="KW-1133">Transmembrane helix</keyword>